<organism evidence="2 3">
    <name type="scientific">Mycolicibacterium hippocampi</name>
    <dbReference type="NCBI Taxonomy" id="659824"/>
    <lineage>
        <taxon>Bacteria</taxon>
        <taxon>Bacillati</taxon>
        <taxon>Actinomycetota</taxon>
        <taxon>Actinomycetes</taxon>
        <taxon>Mycobacteriales</taxon>
        <taxon>Mycobacteriaceae</taxon>
        <taxon>Mycolicibacterium</taxon>
    </lineage>
</organism>
<dbReference type="RefSeq" id="WP_163888080.1">
    <property type="nucleotide sequence ID" value="NZ_BLLB01000002.1"/>
</dbReference>
<dbReference type="EMBL" id="BLLB01000002">
    <property type="protein sequence ID" value="GFH01254.1"/>
    <property type="molecule type" value="Genomic_DNA"/>
</dbReference>
<accession>A0A7I9ZJV3</accession>
<evidence type="ECO:0000313" key="3">
    <source>
        <dbReference type="Proteomes" id="UP000465304"/>
    </source>
</evidence>
<dbReference type="Gene3D" id="1.20.210.10">
    <property type="entry name" value="Cytochrome c oxidase-like, subunit I domain"/>
    <property type="match status" value="1"/>
</dbReference>
<evidence type="ECO:0000313" key="2">
    <source>
        <dbReference type="EMBL" id="GFH01254.1"/>
    </source>
</evidence>
<feature type="transmembrane region" description="Helical" evidence="1">
    <location>
        <begin position="120"/>
        <end position="140"/>
    </location>
</feature>
<protein>
    <submittedName>
        <fullName evidence="2">Uncharacterized protein</fullName>
    </submittedName>
</protein>
<keyword evidence="3" id="KW-1185">Reference proteome</keyword>
<feature type="transmembrane region" description="Helical" evidence="1">
    <location>
        <begin position="94"/>
        <end position="114"/>
    </location>
</feature>
<feature type="transmembrane region" description="Helical" evidence="1">
    <location>
        <begin position="61"/>
        <end position="82"/>
    </location>
</feature>
<evidence type="ECO:0000256" key="1">
    <source>
        <dbReference type="SAM" id="Phobius"/>
    </source>
</evidence>
<keyword evidence="1" id="KW-1133">Transmembrane helix</keyword>
<dbReference type="Proteomes" id="UP000465304">
    <property type="component" value="Unassembled WGS sequence"/>
</dbReference>
<reference evidence="2 3" key="1">
    <citation type="journal article" date="2019" name="Emerg. Microbes Infect.">
        <title>Comprehensive subspecies identification of 175 nontuberculous mycobacteria species based on 7547 genomic profiles.</title>
        <authorList>
            <person name="Matsumoto Y."/>
            <person name="Kinjo T."/>
            <person name="Motooka D."/>
            <person name="Nabeya D."/>
            <person name="Jung N."/>
            <person name="Uechi K."/>
            <person name="Horii T."/>
            <person name="Iida T."/>
            <person name="Fujita J."/>
            <person name="Nakamura S."/>
        </authorList>
    </citation>
    <scope>NUCLEOTIDE SEQUENCE [LARGE SCALE GENOMIC DNA]</scope>
    <source>
        <strain evidence="2 3">JCM 30996</strain>
    </source>
</reference>
<keyword evidence="1" id="KW-0812">Transmembrane</keyword>
<comment type="caution">
    <text evidence="2">The sequence shown here is derived from an EMBL/GenBank/DDBJ whole genome shotgun (WGS) entry which is preliminary data.</text>
</comment>
<feature type="transmembrane region" description="Helical" evidence="1">
    <location>
        <begin position="17"/>
        <end position="41"/>
    </location>
</feature>
<gene>
    <name evidence="2" type="ORF">MHIP_17370</name>
</gene>
<name>A0A7I9ZJV3_9MYCO</name>
<sequence length="150" mass="15579">MTDPSPVPPTRPRLVDIAFWSFIAGAVIMIVGGLMASTATFEAAREAISPSVGDDQVRNYLTVYRVSGVGSVVAAAGLAFLAGRTRRGDARFRLATLGLAVAIVVVVAVLAVGVGVAQPLVLLALLPVILGAVLLTRPAARTWCESEGRR</sequence>
<dbReference type="AlphaFoldDB" id="A0A7I9ZJV3"/>
<dbReference type="InterPro" id="IPR036927">
    <property type="entry name" value="Cyt_c_oxase-like_su1_sf"/>
</dbReference>
<keyword evidence="1" id="KW-0472">Membrane</keyword>
<proteinExistence type="predicted"/>